<evidence type="ECO:0000256" key="1">
    <source>
        <dbReference type="ARBA" id="ARBA00004613"/>
    </source>
</evidence>
<evidence type="ECO:0000259" key="6">
    <source>
        <dbReference type="Pfam" id="PF12256"/>
    </source>
</evidence>
<evidence type="ECO:0000313" key="8">
    <source>
        <dbReference type="Proteomes" id="UP001303473"/>
    </source>
</evidence>
<protein>
    <submittedName>
        <fullName evidence="7">Virulence plasmid 65kDa B protein-domain-containing protein</fullName>
    </submittedName>
</protein>
<keyword evidence="2" id="KW-0964">Secreted</keyword>
<dbReference type="SUPFAM" id="SSF69318">
    <property type="entry name" value="Integrin alpha N-terminal domain"/>
    <property type="match status" value="1"/>
</dbReference>
<proteinExistence type="predicted"/>
<dbReference type="InterPro" id="IPR050708">
    <property type="entry name" value="T6SS_VgrG/RHS"/>
</dbReference>
<dbReference type="Pfam" id="PF03534">
    <property type="entry name" value="SpvB"/>
    <property type="match status" value="1"/>
</dbReference>
<dbReference type="GO" id="GO:0005576">
    <property type="term" value="C:extracellular region"/>
    <property type="evidence" value="ECO:0007669"/>
    <property type="project" value="UniProtKB-SubCell"/>
</dbReference>
<dbReference type="PANTHER" id="PTHR32305:SF15">
    <property type="entry name" value="PROTEIN RHSA-RELATED"/>
    <property type="match status" value="1"/>
</dbReference>
<dbReference type="PANTHER" id="PTHR32305">
    <property type="match status" value="1"/>
</dbReference>
<dbReference type="Gene3D" id="2.180.10.10">
    <property type="entry name" value="RHS repeat-associated core"/>
    <property type="match status" value="1"/>
</dbReference>
<accession>A0AAN6S1U9</accession>
<gene>
    <name evidence="7" type="ORF">QBC46DRAFT_319723</name>
</gene>
<dbReference type="NCBIfam" id="TIGR03696">
    <property type="entry name" value="Rhs_assc_core"/>
    <property type="match status" value="1"/>
</dbReference>
<evidence type="ECO:0000256" key="4">
    <source>
        <dbReference type="SAM" id="MobiDB-lite"/>
    </source>
</evidence>
<dbReference type="EMBL" id="MU853855">
    <property type="protein sequence ID" value="KAK3937414.1"/>
    <property type="molecule type" value="Genomic_DNA"/>
</dbReference>
<dbReference type="InterPro" id="IPR003284">
    <property type="entry name" value="Sal_SpvB"/>
</dbReference>
<comment type="caution">
    <text evidence="7">The sequence shown here is derived from an EMBL/GenBank/DDBJ whole genome shotgun (WGS) entry which is preliminary data.</text>
</comment>
<feature type="compositionally biased region" description="Polar residues" evidence="4">
    <location>
        <begin position="1"/>
        <end position="34"/>
    </location>
</feature>
<dbReference type="InterPro" id="IPR022045">
    <property type="entry name" value="TcdB_toxin_mid/N"/>
</dbReference>
<evidence type="ECO:0000313" key="7">
    <source>
        <dbReference type="EMBL" id="KAK3937414.1"/>
    </source>
</evidence>
<comment type="subcellular location">
    <subcellularLocation>
        <location evidence="1">Secreted</location>
    </subcellularLocation>
</comment>
<organism evidence="7 8">
    <name type="scientific">Diplogelasinospora grovesii</name>
    <dbReference type="NCBI Taxonomy" id="303347"/>
    <lineage>
        <taxon>Eukaryota</taxon>
        <taxon>Fungi</taxon>
        <taxon>Dikarya</taxon>
        <taxon>Ascomycota</taxon>
        <taxon>Pezizomycotina</taxon>
        <taxon>Sordariomycetes</taxon>
        <taxon>Sordariomycetidae</taxon>
        <taxon>Sordariales</taxon>
        <taxon>Diplogelasinosporaceae</taxon>
        <taxon>Diplogelasinospora</taxon>
    </lineage>
</organism>
<dbReference type="Pfam" id="PF12256">
    <property type="entry name" value="TcdB_toxin_midN"/>
    <property type="match status" value="1"/>
</dbReference>
<evidence type="ECO:0000259" key="5">
    <source>
        <dbReference type="Pfam" id="PF12255"/>
    </source>
</evidence>
<dbReference type="InterPro" id="IPR028994">
    <property type="entry name" value="Integrin_alpha_N"/>
</dbReference>
<dbReference type="InterPro" id="IPR022385">
    <property type="entry name" value="Rhs_assc_core"/>
</dbReference>
<evidence type="ECO:0000256" key="2">
    <source>
        <dbReference type="ARBA" id="ARBA00022525"/>
    </source>
</evidence>
<feature type="domain" description="Insecticide toxin TcdB middle/N-terminal" evidence="6">
    <location>
        <begin position="725"/>
        <end position="855"/>
    </location>
</feature>
<dbReference type="Pfam" id="PF12255">
    <property type="entry name" value="TcdB_toxin_midC"/>
    <property type="match status" value="1"/>
</dbReference>
<reference evidence="8" key="1">
    <citation type="journal article" date="2023" name="Mol. Phylogenet. Evol.">
        <title>Genome-scale phylogeny and comparative genomics of the fungal order Sordariales.</title>
        <authorList>
            <person name="Hensen N."/>
            <person name="Bonometti L."/>
            <person name="Westerberg I."/>
            <person name="Brannstrom I.O."/>
            <person name="Guillou S."/>
            <person name="Cros-Aarteil S."/>
            <person name="Calhoun S."/>
            <person name="Haridas S."/>
            <person name="Kuo A."/>
            <person name="Mondo S."/>
            <person name="Pangilinan J."/>
            <person name="Riley R."/>
            <person name="LaButti K."/>
            <person name="Andreopoulos B."/>
            <person name="Lipzen A."/>
            <person name="Chen C."/>
            <person name="Yan M."/>
            <person name="Daum C."/>
            <person name="Ng V."/>
            <person name="Clum A."/>
            <person name="Steindorff A."/>
            <person name="Ohm R.A."/>
            <person name="Martin F."/>
            <person name="Silar P."/>
            <person name="Natvig D.O."/>
            <person name="Lalanne C."/>
            <person name="Gautier V."/>
            <person name="Ament-Velasquez S.L."/>
            <person name="Kruys A."/>
            <person name="Hutchinson M.I."/>
            <person name="Powell A.J."/>
            <person name="Barry K."/>
            <person name="Miller A.N."/>
            <person name="Grigoriev I.V."/>
            <person name="Debuchy R."/>
            <person name="Gladieux P."/>
            <person name="Hiltunen Thoren M."/>
            <person name="Johannesson H."/>
        </authorList>
    </citation>
    <scope>NUCLEOTIDE SEQUENCE [LARGE SCALE GENOMIC DNA]</scope>
    <source>
        <strain evidence="8">CBS 340.73</strain>
    </source>
</reference>
<feature type="domain" description="Insecticide toxin TcdB middle/C-terminal" evidence="5">
    <location>
        <begin position="911"/>
        <end position="1038"/>
    </location>
</feature>
<dbReference type="PRINTS" id="PR01341">
    <property type="entry name" value="SALSPVBPROT"/>
</dbReference>
<keyword evidence="8" id="KW-1185">Reference proteome</keyword>
<evidence type="ECO:0000256" key="3">
    <source>
        <dbReference type="ARBA" id="ARBA00023026"/>
    </source>
</evidence>
<feature type="region of interest" description="Disordered" evidence="4">
    <location>
        <begin position="1"/>
        <end position="47"/>
    </location>
</feature>
<dbReference type="GO" id="GO:0005737">
    <property type="term" value="C:cytoplasm"/>
    <property type="evidence" value="ECO:0007669"/>
    <property type="project" value="InterPro"/>
</dbReference>
<name>A0AAN6S1U9_9PEZI</name>
<dbReference type="Proteomes" id="UP001303473">
    <property type="component" value="Unassembled WGS sequence"/>
</dbReference>
<keyword evidence="3" id="KW-0843">Virulence</keyword>
<sequence>MATSQKTAGSAPSSQGTRKQSSWNPFDKPSSAQAGQAKLSNPADIKAAVSGEDSNKSYYTSTAPSINAPTGGGALKSIDEKFQVNPATGTCSLSIPFGVPPGRGGLTPELSLSYDSGSGNGPFGLGWALSLASITRKTSKGLPQYRDDVDSDVYLLSGMEDLVPKLSETPGASNSQGDWVMHQYWPRTEGAFTRIEKWTKPSQPTETYWRTITGTNVTSLYGQTNNSRILDQSDGRVFAWLLCASYDSRGNAVQYSYKEEDSTGVRLDQAHERHRTDRSRAVNRYIKSIKYGNVTPNRDANWNVAPVPDDGWLFEAVFDYGDHAKDNPTSKPDTLWTVRKDAFSTYTAGFEIRTYRLCRRLLLFHHFKELPVTDYLVKSMELSYSESGAVSVLASAVQSGHALNSSEPVTRSLPPIKFGYSTVDLTRTSSECASSSALQNLPTGLSSPLQWVDLDGVGKASPILASGEGWFHMKNLSTYKSDYHNPSSGTGDVVFGPPQALLRAPNAGDDGKTALLDLDGNGRLDVVRTELGRQGFYERTDEGGWTEFRAFASWPSVDQEDPNLRYLDLTGNGLADIVISQADNFLWFPALGTEGYGEGRRAFAGSSEDDGPRLLFSDGLETIYLADFSGDGLVDLVRIRNGDVCYWPNIGYGRFGAKVSMDNAPWMDPVDRYNKNRIQLADVDGSGVADILYFPPAGGLKVYLNLAGNGWGDAVEVGFPMLDSLSSVGILDLFGLGVSSVVWSSTLPGSMHTSLQYLDFTQGCKPYLLTAYSNGPVETRMDYTSSAMFHQTDELAGRCWPGQLPFPVQCLTEVKTYDYISRAFSQTSYTYHDGYFDGLEREFRGFGKVESTNSECFLLERSSRSFPSPNEAKGLACPPTLNVAWYHTGAYESAKRARDLYRTDPQDVRDAYRALKGTSVHSEIYLLDGSDKAGIPFVINDNTVSVKLLQPMADTKPGVFLVSQRESIICQVERNDADPRINHNVTLEVDDWGNTTKSAAITYGRRSSFRTSTHTGDDWEAQGSVHITYTEQDFTNFVSTVDDFYTPVAAEARIYDVQGLSPNSTLFAFDELSVSKIRNLPTKAYTNESDAAGLRLISRTQTRYRANDLSKTLDPGVMESMAISGEQYTLAITQDVFQTAFQASQTDALLSSTAMLGDKTGSGGGYVELEPDSWWIPAGQQRFTQDKGASSHDELKTARASFFQPTTFIDPFGQWQHATYDNYFMFPVTVVDALGNTRRSVMDYRTLQPSLVTDENGNQSAFAFDELGQVVGVAIMEKPGAPSRDTLDGFRPFLDPATLRELASNPLGLAQTLLVGCSTFSFSDLPSFSDENGWSPAFNITVARDTSVAKLQGAISLGNLRVTLAYFDGRGQPLQARTLNRNGSGPEQWVVRGCKVINNSGALVRQYDDFLDGSHQFSKPTGDTYMTNFYDPIGRLVATVLPNHTWAKTVYGSWLHSTYDPGDTVLVENPRADPDVGGYLACLEDSSTLLPTWYSRMSTSDDAVNRRSAQLSKQYADTPAIIWLDVLGQPFLQISDNGDGGKYERLVGTSDFDMVGTCIRTRSMDTGEVHLLNDVTGKHLCSWNSRGIQKSTSYDMLRRPVSSRIRTADGIEFTDQKVVYGEDQPQPESNNLRGKAYQVSDQALVSTTERYDHLGNAIAGSQQLVKEYKNTVDWSGSVELEDEKFTYSSTFNTLGGLLTHTRTDGSLVTRTYNQQGQLSSLQATGNPSASGTIIKEIRYDARGQRAGISYGNGTECRFEYDPKTFAISSKSLMRGKTALQHLRYARDCLGRITRIDDLAQQDIFFRGDVVKPTKEFTYDAVGRLTKATGREHLGQVGQNWISIPSSASAGSREDSPSDGKAMANYVEEYTYSPEGNILSAVHSLPNSSVPGWNRTYQYTEPSLLEDSKHSNRLSSTTVGKIGSTYKYEDVSGKSGLMTSMSGFPVLGYDVYERLSASSRQVVSGDNETTPEMTYYRYDSNNQRVRKVTEKFAGFGEKPVRMKDHLYVNGGQIEIFRKFDRTNATAAASERWSWHVSSDDCRVALVEADKTISQDGKDDGDNRAFANAVSRYMADDHVSSVSLELDDEGTVISMEEFSPYGATTYNAATASSLKIPKRYRFAAKERDNETGFCYFENRYLLPWLGRWLSPDPIGTAGGLNVYCYVSSDPVNNVDPSGLGMFVFVQLDPEHKNVFALKDGELALTTLKSDDPTFIHAFHDIVLHRDFFQNFREGCNAFMRTSAGLTHARNINKVAHAEDVLLKKDSRDAVPVSSMFITLEPCHSKRYAGHCCLEYFKPDGYENPFNDNKRQKFEPQADVTPIFFMEQQTEKDLASWACRWGRRVELYEYLASVWSEDILNANPTVHPMARLGYDPERDFIPKTFVKRLDDKGEASIFLALAHRLDAVRKKFPGWKFEDLQEAHGDAIRAHQLALESRPVVVGTVEDWK</sequence>
<dbReference type="InterPro" id="IPR022044">
    <property type="entry name" value="TcdB_toxin_mid/C"/>
</dbReference>